<evidence type="ECO:0000313" key="1">
    <source>
        <dbReference type="EMBL" id="GFA74101.1"/>
    </source>
</evidence>
<feature type="non-terminal residue" evidence="1">
    <location>
        <position position="169"/>
    </location>
</feature>
<gene>
    <name evidence="1" type="ORF">Tci_646073</name>
</gene>
<name>A0A699K5I6_TANCI</name>
<organism evidence="1">
    <name type="scientific">Tanacetum cinerariifolium</name>
    <name type="common">Dalmatian daisy</name>
    <name type="synonym">Chrysanthemum cinerariifolium</name>
    <dbReference type="NCBI Taxonomy" id="118510"/>
    <lineage>
        <taxon>Eukaryota</taxon>
        <taxon>Viridiplantae</taxon>
        <taxon>Streptophyta</taxon>
        <taxon>Embryophyta</taxon>
        <taxon>Tracheophyta</taxon>
        <taxon>Spermatophyta</taxon>
        <taxon>Magnoliopsida</taxon>
        <taxon>eudicotyledons</taxon>
        <taxon>Gunneridae</taxon>
        <taxon>Pentapetalae</taxon>
        <taxon>asterids</taxon>
        <taxon>campanulids</taxon>
        <taxon>Asterales</taxon>
        <taxon>Asteraceae</taxon>
        <taxon>Asteroideae</taxon>
        <taxon>Anthemideae</taxon>
        <taxon>Anthemidinae</taxon>
        <taxon>Tanacetum</taxon>
    </lineage>
</organism>
<accession>A0A699K5I6</accession>
<protein>
    <recommendedName>
        <fullName evidence="2">Retrovirus-related Pol polyprotein from transposon TNT 1-94</fullName>
    </recommendedName>
</protein>
<dbReference type="EMBL" id="BKCJ010479060">
    <property type="protein sequence ID" value="GFA74101.1"/>
    <property type="molecule type" value="Genomic_DNA"/>
</dbReference>
<dbReference type="AlphaFoldDB" id="A0A699K5I6"/>
<sequence length="169" mass="19393">MARQYPKSKRKRDATWFREKVLLVEAQGNGKVLNEEELEILTDPAKAILMANLSRYGSDVLSKIRLMLYDDNVIAKETNVISIADSEETLMHEEESRSKMILKLNDSMVLEKKVNTKPIDYVELNRLSEDFVKHFVPQQELSDEQALHPIIDQSASSPVKIEAPRELPK</sequence>
<reference evidence="1" key="1">
    <citation type="journal article" date="2019" name="Sci. Rep.">
        <title>Draft genome of Tanacetum cinerariifolium, the natural source of mosquito coil.</title>
        <authorList>
            <person name="Yamashiro T."/>
            <person name="Shiraishi A."/>
            <person name="Satake H."/>
            <person name="Nakayama K."/>
        </authorList>
    </citation>
    <scope>NUCLEOTIDE SEQUENCE</scope>
</reference>
<evidence type="ECO:0008006" key="2">
    <source>
        <dbReference type="Google" id="ProtNLM"/>
    </source>
</evidence>
<proteinExistence type="predicted"/>
<comment type="caution">
    <text evidence="1">The sequence shown here is derived from an EMBL/GenBank/DDBJ whole genome shotgun (WGS) entry which is preliminary data.</text>
</comment>